<proteinExistence type="predicted"/>
<organism evidence="1">
    <name type="scientific">Anguilla anguilla</name>
    <name type="common">European freshwater eel</name>
    <name type="synonym">Muraena anguilla</name>
    <dbReference type="NCBI Taxonomy" id="7936"/>
    <lineage>
        <taxon>Eukaryota</taxon>
        <taxon>Metazoa</taxon>
        <taxon>Chordata</taxon>
        <taxon>Craniata</taxon>
        <taxon>Vertebrata</taxon>
        <taxon>Euteleostomi</taxon>
        <taxon>Actinopterygii</taxon>
        <taxon>Neopterygii</taxon>
        <taxon>Teleostei</taxon>
        <taxon>Anguilliformes</taxon>
        <taxon>Anguillidae</taxon>
        <taxon>Anguilla</taxon>
    </lineage>
</organism>
<dbReference type="EMBL" id="GBXM01067948">
    <property type="protein sequence ID" value="JAH40629.1"/>
    <property type="molecule type" value="Transcribed_RNA"/>
</dbReference>
<reference evidence="1" key="1">
    <citation type="submission" date="2014-11" db="EMBL/GenBank/DDBJ databases">
        <authorList>
            <person name="Amaro Gonzalez C."/>
        </authorList>
    </citation>
    <scope>NUCLEOTIDE SEQUENCE</scope>
</reference>
<evidence type="ECO:0000313" key="1">
    <source>
        <dbReference type="EMBL" id="JAH40629.1"/>
    </source>
</evidence>
<dbReference type="AlphaFoldDB" id="A0A0E9SGW4"/>
<accession>A0A0E9SGW4</accession>
<name>A0A0E9SGW4_ANGAN</name>
<protein>
    <submittedName>
        <fullName evidence="1">Uncharacterized protein</fullName>
    </submittedName>
</protein>
<sequence>MEVIEGRTEMCKYKGEKRMFIEFTWSTGKLCEFRKPDP</sequence>
<reference evidence="1" key="2">
    <citation type="journal article" date="2015" name="Fish Shellfish Immunol.">
        <title>Early steps in the European eel (Anguilla anguilla)-Vibrio vulnificus interaction in the gills: Role of the RtxA13 toxin.</title>
        <authorList>
            <person name="Callol A."/>
            <person name="Pajuelo D."/>
            <person name="Ebbesson L."/>
            <person name="Teles M."/>
            <person name="MacKenzie S."/>
            <person name="Amaro C."/>
        </authorList>
    </citation>
    <scope>NUCLEOTIDE SEQUENCE</scope>
</reference>